<reference evidence="1" key="1">
    <citation type="journal article" date="2023" name="DNA Res.">
        <title>Chromosome-level genome assembly of Phrynocephalus forsythii using third-generation DNA sequencing and Hi-C analysis.</title>
        <authorList>
            <person name="Qi Y."/>
            <person name="Zhao W."/>
            <person name="Zhao Y."/>
            <person name="Niu C."/>
            <person name="Cao S."/>
            <person name="Zhang Y."/>
        </authorList>
    </citation>
    <scope>NUCLEOTIDE SEQUENCE</scope>
    <source>
        <tissue evidence="1">Muscle</tissue>
    </source>
</reference>
<evidence type="ECO:0000313" key="1">
    <source>
        <dbReference type="EMBL" id="KAJ7303993.1"/>
    </source>
</evidence>
<comment type="caution">
    <text evidence="1">The sequence shown here is derived from an EMBL/GenBank/DDBJ whole genome shotgun (WGS) entry which is preliminary data.</text>
</comment>
<dbReference type="Proteomes" id="UP001142489">
    <property type="component" value="Unassembled WGS sequence"/>
</dbReference>
<name>A0A9Q0X6W0_9SAUR</name>
<protein>
    <submittedName>
        <fullName evidence="1">Uncharacterized protein</fullName>
    </submittedName>
</protein>
<dbReference type="EMBL" id="JAPFRF010000023">
    <property type="protein sequence ID" value="KAJ7303993.1"/>
    <property type="molecule type" value="Genomic_DNA"/>
</dbReference>
<evidence type="ECO:0000313" key="2">
    <source>
        <dbReference type="Proteomes" id="UP001142489"/>
    </source>
</evidence>
<keyword evidence="2" id="KW-1185">Reference proteome</keyword>
<dbReference type="AlphaFoldDB" id="A0A9Q0X6W0"/>
<sequence length="133" mass="14495">MISGGRGRELSNCSFITCASQKDPQRCSPKWRNSSLGPWCCSLSVPLAAWQWRQACSAILATWKGSRTDLQETRVSRNFAVAQAHVESRSRQIKGGSVLVTISVSFQEDVFSTIGMGRSNTICTKNSSAAACF</sequence>
<gene>
    <name evidence="1" type="ORF">JRQ81_011510</name>
</gene>
<organism evidence="1 2">
    <name type="scientific">Phrynocephalus forsythii</name>
    <dbReference type="NCBI Taxonomy" id="171643"/>
    <lineage>
        <taxon>Eukaryota</taxon>
        <taxon>Metazoa</taxon>
        <taxon>Chordata</taxon>
        <taxon>Craniata</taxon>
        <taxon>Vertebrata</taxon>
        <taxon>Euteleostomi</taxon>
        <taxon>Lepidosauria</taxon>
        <taxon>Squamata</taxon>
        <taxon>Bifurcata</taxon>
        <taxon>Unidentata</taxon>
        <taxon>Episquamata</taxon>
        <taxon>Toxicofera</taxon>
        <taxon>Iguania</taxon>
        <taxon>Acrodonta</taxon>
        <taxon>Agamidae</taxon>
        <taxon>Agaminae</taxon>
        <taxon>Phrynocephalus</taxon>
    </lineage>
</organism>
<proteinExistence type="predicted"/>
<accession>A0A9Q0X6W0</accession>